<name>W1PLH4_AMBTC</name>
<dbReference type="Gramene" id="ERN08531">
    <property type="protein sequence ID" value="ERN08531"/>
    <property type="gene ID" value="AMTR_s00017p00027420"/>
</dbReference>
<keyword evidence="2" id="KW-1185">Reference proteome</keyword>
<organism evidence="1 2">
    <name type="scientific">Amborella trichopoda</name>
    <dbReference type="NCBI Taxonomy" id="13333"/>
    <lineage>
        <taxon>Eukaryota</taxon>
        <taxon>Viridiplantae</taxon>
        <taxon>Streptophyta</taxon>
        <taxon>Embryophyta</taxon>
        <taxon>Tracheophyta</taxon>
        <taxon>Spermatophyta</taxon>
        <taxon>Magnoliopsida</taxon>
        <taxon>Amborellales</taxon>
        <taxon>Amborellaceae</taxon>
        <taxon>Amborella</taxon>
    </lineage>
</organism>
<dbReference type="Proteomes" id="UP000017836">
    <property type="component" value="Unassembled WGS sequence"/>
</dbReference>
<evidence type="ECO:0000313" key="2">
    <source>
        <dbReference type="Proteomes" id="UP000017836"/>
    </source>
</evidence>
<sequence length="136" mass="16013">MTQEEFGMVRAFILERVKPRDFNLKEIEWLLSFYPSPEGEQIKDHLVIKPWLALNVEYLEWYASVFYCYDLALEELLPKKMVPLSSRRKVKENLFFCLGLLFKVYDLLRMSHAPLFGGAPTRLVPHGCSVLKEWLS</sequence>
<accession>W1PLH4</accession>
<proteinExistence type="predicted"/>
<protein>
    <submittedName>
        <fullName evidence="1">Uncharacterized protein</fullName>
    </submittedName>
</protein>
<reference evidence="2" key="1">
    <citation type="journal article" date="2013" name="Science">
        <title>The Amborella genome and the evolution of flowering plants.</title>
        <authorList>
            <consortium name="Amborella Genome Project"/>
        </authorList>
    </citation>
    <scope>NUCLEOTIDE SEQUENCE [LARGE SCALE GENOMIC DNA]</scope>
</reference>
<dbReference type="EMBL" id="KI393256">
    <property type="protein sequence ID" value="ERN08531.1"/>
    <property type="molecule type" value="Genomic_DNA"/>
</dbReference>
<evidence type="ECO:0000313" key="1">
    <source>
        <dbReference type="EMBL" id="ERN08531.1"/>
    </source>
</evidence>
<gene>
    <name evidence="1" type="ORF">AMTR_s00017p00027420</name>
</gene>
<dbReference type="AlphaFoldDB" id="W1PLH4"/>
<dbReference type="HOGENOM" id="CLU_1878195_0_0_1"/>